<evidence type="ECO:0000256" key="2">
    <source>
        <dbReference type="ARBA" id="ARBA00022691"/>
    </source>
</evidence>
<evidence type="ECO:0000256" key="4">
    <source>
        <dbReference type="ARBA" id="ARBA00023004"/>
    </source>
</evidence>
<evidence type="ECO:0000256" key="3">
    <source>
        <dbReference type="ARBA" id="ARBA00022723"/>
    </source>
</evidence>
<keyword evidence="2" id="KW-0949">S-adenosyl-L-methionine</keyword>
<dbReference type="AlphaFoldDB" id="A0A285RNZ1"/>
<keyword evidence="8" id="KW-1185">Reference proteome</keyword>
<dbReference type="Pfam" id="PF02310">
    <property type="entry name" value="B12-binding"/>
    <property type="match status" value="1"/>
</dbReference>
<proteinExistence type="predicted"/>
<dbReference type="InterPro" id="IPR058240">
    <property type="entry name" value="rSAM_sf"/>
</dbReference>
<dbReference type="InterPro" id="IPR007197">
    <property type="entry name" value="rSAM"/>
</dbReference>
<evidence type="ECO:0000256" key="1">
    <source>
        <dbReference type="ARBA" id="ARBA00001966"/>
    </source>
</evidence>
<dbReference type="RefSeq" id="WP_097173859.1">
    <property type="nucleotide sequence ID" value="NZ_OBML01000002.1"/>
</dbReference>
<evidence type="ECO:0000256" key="5">
    <source>
        <dbReference type="ARBA" id="ARBA00023014"/>
    </source>
</evidence>
<keyword evidence="5" id="KW-0411">Iron-sulfur</keyword>
<dbReference type="EMBL" id="OBML01000002">
    <property type="protein sequence ID" value="SOB95780.1"/>
    <property type="molecule type" value="Genomic_DNA"/>
</dbReference>
<organism evidence="7 8">
    <name type="scientific">Stappia indica</name>
    <dbReference type="NCBI Taxonomy" id="538381"/>
    <lineage>
        <taxon>Bacteria</taxon>
        <taxon>Pseudomonadati</taxon>
        <taxon>Pseudomonadota</taxon>
        <taxon>Alphaproteobacteria</taxon>
        <taxon>Hyphomicrobiales</taxon>
        <taxon>Stappiaceae</taxon>
        <taxon>Stappia</taxon>
    </lineage>
</organism>
<protein>
    <submittedName>
        <fullName evidence="7">Clorobiocin biosynthesis protein CloN6</fullName>
    </submittedName>
</protein>
<dbReference type="SFLD" id="SFLDS00029">
    <property type="entry name" value="Radical_SAM"/>
    <property type="match status" value="1"/>
</dbReference>
<dbReference type="PANTHER" id="PTHR43409:SF7">
    <property type="entry name" value="BLL1977 PROTEIN"/>
    <property type="match status" value="1"/>
</dbReference>
<dbReference type="InterPro" id="IPR023404">
    <property type="entry name" value="rSAM_horseshoe"/>
</dbReference>
<dbReference type="InterPro" id="IPR006158">
    <property type="entry name" value="Cobalamin-bd"/>
</dbReference>
<dbReference type="Proteomes" id="UP000219331">
    <property type="component" value="Unassembled WGS sequence"/>
</dbReference>
<evidence type="ECO:0000313" key="7">
    <source>
        <dbReference type="EMBL" id="SOB95780.1"/>
    </source>
</evidence>
<feature type="domain" description="B12-binding" evidence="6">
    <location>
        <begin position="32"/>
        <end position="168"/>
    </location>
</feature>
<dbReference type="GO" id="GO:0051536">
    <property type="term" value="F:iron-sulfur cluster binding"/>
    <property type="evidence" value="ECO:0007669"/>
    <property type="project" value="UniProtKB-KW"/>
</dbReference>
<dbReference type="Gene3D" id="3.80.30.20">
    <property type="entry name" value="tm_1862 like domain"/>
    <property type="match status" value="1"/>
</dbReference>
<keyword evidence="4" id="KW-0408">Iron</keyword>
<dbReference type="CDD" id="cd02068">
    <property type="entry name" value="radical_SAM_B12_BD"/>
    <property type="match status" value="1"/>
</dbReference>
<accession>A0A285RNZ1</accession>
<dbReference type="SFLD" id="SFLDG01082">
    <property type="entry name" value="B12-binding_domain_containing"/>
    <property type="match status" value="1"/>
</dbReference>
<dbReference type="InterPro" id="IPR006638">
    <property type="entry name" value="Elp3/MiaA/NifB-like_rSAM"/>
</dbReference>
<dbReference type="STRING" id="538381.GCA_001696535_03476"/>
<evidence type="ECO:0000259" key="6">
    <source>
        <dbReference type="PROSITE" id="PS51332"/>
    </source>
</evidence>
<dbReference type="SMART" id="SM00729">
    <property type="entry name" value="Elp3"/>
    <property type="match status" value="1"/>
</dbReference>
<dbReference type="GO" id="GO:0031419">
    <property type="term" value="F:cobalamin binding"/>
    <property type="evidence" value="ECO:0007669"/>
    <property type="project" value="InterPro"/>
</dbReference>
<dbReference type="GO" id="GO:0046872">
    <property type="term" value="F:metal ion binding"/>
    <property type="evidence" value="ECO:0007669"/>
    <property type="project" value="UniProtKB-KW"/>
</dbReference>
<dbReference type="InterPro" id="IPR051198">
    <property type="entry name" value="BchE-like"/>
</dbReference>
<gene>
    <name evidence="7" type="ORF">SAMN05421512_10231</name>
</gene>
<comment type="cofactor">
    <cofactor evidence="1">
        <name>[4Fe-4S] cluster</name>
        <dbReference type="ChEBI" id="CHEBI:49883"/>
    </cofactor>
</comment>
<reference evidence="7 8" key="1">
    <citation type="submission" date="2017-08" db="EMBL/GenBank/DDBJ databases">
        <authorList>
            <person name="de Groot N.N."/>
        </authorList>
    </citation>
    <scope>NUCLEOTIDE SEQUENCE [LARGE SCALE GENOMIC DNA]</scope>
    <source>
        <strain evidence="7 8">USBA 352</strain>
    </source>
</reference>
<dbReference type="SUPFAM" id="SSF102114">
    <property type="entry name" value="Radical SAM enzymes"/>
    <property type="match status" value="1"/>
</dbReference>
<dbReference type="OrthoDB" id="9801424at2"/>
<dbReference type="GO" id="GO:0003824">
    <property type="term" value="F:catalytic activity"/>
    <property type="evidence" value="ECO:0007669"/>
    <property type="project" value="InterPro"/>
</dbReference>
<dbReference type="PROSITE" id="PS51332">
    <property type="entry name" value="B12_BINDING"/>
    <property type="match status" value="1"/>
</dbReference>
<dbReference type="PANTHER" id="PTHR43409">
    <property type="entry name" value="ANAEROBIC MAGNESIUM-PROTOPORPHYRIN IX MONOMETHYL ESTER CYCLASE-RELATED"/>
    <property type="match status" value="1"/>
</dbReference>
<evidence type="ECO:0000313" key="8">
    <source>
        <dbReference type="Proteomes" id="UP000219331"/>
    </source>
</evidence>
<name>A0A285RNZ1_9HYPH</name>
<keyword evidence="3" id="KW-0479">Metal-binding</keyword>
<sequence>MTRIKADLILVHAPAIYDFRNRDDFVLGWYSSQESSNVTPIFEMHPLGFLSIKSFLAERDLDVKIVNLASLMLKHPTLDVEKLFEYLDAPAFGIDLHWLPHCQGSIEVAGVLKKVHPESFVVFGGIVSTYYAREMMQYPQIDGVIRGYDTLEPLADLVGQLKRGVRGRLDVQNMVYKDKGEVVDNGHTYTPDVLNDVAIDWSKMFPKTDNLLNMPNLMVLPNTGCQQSCGWCSGSRWAYQRMMNVEKKTVFHRRSEQLAREITTFPKTESPLSVYTLQAYSESAPRLLSYLEAVNDSGVVSSVSFEQFRLTKPSVLKQMAEVAPNLDIYINLSPQSHDVEISRLSGRGTYTNEEMEDWIAAALDVGIKGFYLWYTIGMPKQTHASVMETVAYSRRLMQRFPNDKVIPTIFGMVPFLDPGCQWFEQPEEHGYTVFHRDLESHRKSLTQPRWRDAMNYETKWMKRDEFLPSMYEAMQVMANDKAEFGRITKRSIKIVNDRIDHLRYLTGSVDRAYELDGGLSASLRQEIGRHNDDILSYAADVALVKKPLSGRWYDDHTVPAEIIEACTGAARAA</sequence>